<evidence type="ECO:0000313" key="3">
    <source>
        <dbReference type="Proteomes" id="UP000199126"/>
    </source>
</evidence>
<dbReference type="Proteomes" id="UP000199126">
    <property type="component" value="Unassembled WGS sequence"/>
</dbReference>
<dbReference type="SUPFAM" id="SSF46689">
    <property type="entry name" value="Homeodomain-like"/>
    <property type="match status" value="1"/>
</dbReference>
<organism evidence="2 3">
    <name type="scientific">Halogranum amylolyticum</name>
    <dbReference type="NCBI Taxonomy" id="660520"/>
    <lineage>
        <taxon>Archaea</taxon>
        <taxon>Methanobacteriati</taxon>
        <taxon>Methanobacteriota</taxon>
        <taxon>Stenosarchaea group</taxon>
        <taxon>Halobacteria</taxon>
        <taxon>Halobacteriales</taxon>
        <taxon>Haloferacaceae</taxon>
    </lineage>
</organism>
<keyword evidence="3" id="KW-1185">Reference proteome</keyword>
<dbReference type="Gene3D" id="1.10.10.60">
    <property type="entry name" value="Homeodomain-like"/>
    <property type="match status" value="1"/>
</dbReference>
<dbReference type="RefSeq" id="WP_089827665.1">
    <property type="nucleotide sequence ID" value="NZ_FODV01000025.1"/>
</dbReference>
<dbReference type="AlphaFoldDB" id="A0A1H8W8G1"/>
<evidence type="ECO:0000256" key="1">
    <source>
        <dbReference type="SAM" id="MobiDB-lite"/>
    </source>
</evidence>
<gene>
    <name evidence="2" type="ORF">SAMN04487948_12535</name>
</gene>
<protein>
    <submittedName>
        <fullName evidence="2">Transposase</fullName>
    </submittedName>
</protein>
<dbReference type="EMBL" id="FODV01000025">
    <property type="protein sequence ID" value="SEP23931.1"/>
    <property type="molecule type" value="Genomic_DNA"/>
</dbReference>
<evidence type="ECO:0000313" key="2">
    <source>
        <dbReference type="EMBL" id="SEP23931.1"/>
    </source>
</evidence>
<feature type="compositionally biased region" description="Basic and acidic residues" evidence="1">
    <location>
        <begin position="72"/>
        <end position="90"/>
    </location>
</feature>
<reference evidence="3" key="1">
    <citation type="submission" date="2016-10" db="EMBL/GenBank/DDBJ databases">
        <authorList>
            <person name="Varghese N."/>
            <person name="Submissions S."/>
        </authorList>
    </citation>
    <scope>NUCLEOTIDE SEQUENCE [LARGE SCALE GENOMIC DNA]</scope>
    <source>
        <strain evidence="3">CGMCC 1.10121</strain>
    </source>
</reference>
<name>A0A1H8W8G1_9EURY</name>
<dbReference type="OrthoDB" id="195008at2157"/>
<feature type="region of interest" description="Disordered" evidence="1">
    <location>
        <begin position="67"/>
        <end position="105"/>
    </location>
</feature>
<sequence>MDKLADVSADALRDALADVESAKAAKRLMVALDYKDSVSVAVLAERYGVPRSTLYYWLDRFEEQSIEDAVEDEPRPGRPPRLTDEARESLQTDVAGDPTDCGYDAESWTPELVQTHIEREYGVSYSTGHVRRLLREFDVRD</sequence>
<proteinExistence type="predicted"/>
<dbReference type="InterPro" id="IPR009057">
    <property type="entry name" value="Homeodomain-like_sf"/>
</dbReference>
<accession>A0A1H8W8G1</accession>
<dbReference type="Pfam" id="PF13565">
    <property type="entry name" value="HTH_32"/>
    <property type="match status" value="1"/>
</dbReference>